<evidence type="ECO:0000256" key="10">
    <source>
        <dbReference type="ARBA" id="ARBA00023002"/>
    </source>
</evidence>
<comment type="subunit">
    <text evidence="4">Dimer.</text>
</comment>
<dbReference type="GO" id="GO:0016491">
    <property type="term" value="F:oxidoreductase activity"/>
    <property type="evidence" value="ECO:0000318"/>
    <property type="project" value="GO_Central"/>
</dbReference>
<dbReference type="PROSITE" id="PS00079">
    <property type="entry name" value="MULTICOPPER_OXIDASE1"/>
    <property type="match status" value="1"/>
</dbReference>
<evidence type="ECO:0000256" key="13">
    <source>
        <dbReference type="ARBA" id="ARBA00048908"/>
    </source>
</evidence>
<dbReference type="eggNOG" id="KOG1263">
    <property type="taxonomic scope" value="Eukaryota"/>
</dbReference>
<feature type="domain" description="Plastocyanin-like" evidence="15">
    <location>
        <begin position="413"/>
        <end position="534"/>
    </location>
</feature>
<evidence type="ECO:0000256" key="2">
    <source>
        <dbReference type="ARBA" id="ARBA00004613"/>
    </source>
</evidence>
<evidence type="ECO:0000256" key="8">
    <source>
        <dbReference type="ARBA" id="ARBA00022723"/>
    </source>
</evidence>
<dbReference type="InterPro" id="IPR017760">
    <property type="entry name" value="L-ascorbate_oxidase_pln"/>
</dbReference>
<keyword evidence="9" id="KW-0677">Repeat</keyword>
<dbReference type="Gramene" id="ERN19800">
    <property type="protein sequence ID" value="ERN19800"/>
    <property type="gene ID" value="AMTR_s00064p00148730"/>
</dbReference>
<evidence type="ECO:0000313" key="17">
    <source>
        <dbReference type="EMBL" id="ERN19800.1"/>
    </source>
</evidence>
<evidence type="ECO:0000259" key="14">
    <source>
        <dbReference type="Pfam" id="PF00394"/>
    </source>
</evidence>
<dbReference type="FunFam" id="2.60.40.420:FF:000060">
    <property type="entry name" value="L-ascorbate oxidase"/>
    <property type="match status" value="1"/>
</dbReference>
<evidence type="ECO:0000256" key="6">
    <source>
        <dbReference type="ARBA" id="ARBA00022095"/>
    </source>
</evidence>
<keyword evidence="10" id="KW-0560">Oxidoreductase</keyword>
<dbReference type="InterPro" id="IPR033138">
    <property type="entry name" value="Cu_oxidase_CS"/>
</dbReference>
<dbReference type="EMBL" id="KI392064">
    <property type="protein sequence ID" value="ERN19800.1"/>
    <property type="molecule type" value="Genomic_DNA"/>
</dbReference>
<comment type="subcellular location">
    <subcellularLocation>
        <location evidence="2">Secreted</location>
    </subcellularLocation>
</comment>
<evidence type="ECO:0000259" key="16">
    <source>
        <dbReference type="Pfam" id="PF07732"/>
    </source>
</evidence>
<keyword evidence="8" id="KW-0479">Metal-binding</keyword>
<evidence type="ECO:0000256" key="4">
    <source>
        <dbReference type="ARBA" id="ARBA00011473"/>
    </source>
</evidence>
<dbReference type="InterPro" id="IPR045087">
    <property type="entry name" value="Cu-oxidase_fam"/>
</dbReference>
<dbReference type="InterPro" id="IPR034267">
    <property type="entry name" value="CuRO_3_AAO"/>
</dbReference>
<dbReference type="InterPro" id="IPR011706">
    <property type="entry name" value="Cu-oxidase_C"/>
</dbReference>
<proteinExistence type="inferred from homology"/>
<evidence type="ECO:0000256" key="5">
    <source>
        <dbReference type="ARBA" id="ARBA00012301"/>
    </source>
</evidence>
<feature type="domain" description="Plastocyanin-like" evidence="16">
    <location>
        <begin position="17"/>
        <end position="122"/>
    </location>
</feature>
<dbReference type="PROSITE" id="PS00080">
    <property type="entry name" value="MULTICOPPER_OXIDASE2"/>
    <property type="match status" value="1"/>
</dbReference>
<protein>
    <recommendedName>
        <fullName evidence="6">L-ascorbate oxidase</fullName>
        <ecNumber evidence="5">1.10.3.3</ecNumber>
    </recommendedName>
</protein>
<keyword evidence="18" id="KW-1185">Reference proteome</keyword>
<evidence type="ECO:0000256" key="7">
    <source>
        <dbReference type="ARBA" id="ARBA00022525"/>
    </source>
</evidence>
<dbReference type="NCBIfam" id="TIGR03388">
    <property type="entry name" value="ascorbase"/>
    <property type="match status" value="1"/>
</dbReference>
<evidence type="ECO:0000256" key="9">
    <source>
        <dbReference type="ARBA" id="ARBA00022737"/>
    </source>
</evidence>
<evidence type="ECO:0000256" key="11">
    <source>
        <dbReference type="ARBA" id="ARBA00023008"/>
    </source>
</evidence>
<dbReference type="OMA" id="WHSHTEH"/>
<comment type="catalytic activity">
    <reaction evidence="13">
        <text>4 L-ascorbate + O2 = 4 monodehydro-L-ascorbate radical + 2 H2O</text>
        <dbReference type="Rhea" id="RHEA:30243"/>
        <dbReference type="ChEBI" id="CHEBI:15377"/>
        <dbReference type="ChEBI" id="CHEBI:15379"/>
        <dbReference type="ChEBI" id="CHEBI:38290"/>
        <dbReference type="ChEBI" id="CHEBI:59513"/>
        <dbReference type="EC" id="1.10.3.3"/>
    </reaction>
</comment>
<dbReference type="Pfam" id="PF00394">
    <property type="entry name" value="Cu-oxidase"/>
    <property type="match status" value="1"/>
</dbReference>
<dbReference type="InterPro" id="IPR001117">
    <property type="entry name" value="Cu-oxidase_2nd"/>
</dbReference>
<feature type="domain" description="Plastocyanin-like" evidence="14">
    <location>
        <begin position="137"/>
        <end position="307"/>
    </location>
</feature>
<dbReference type="Pfam" id="PF07732">
    <property type="entry name" value="Cu-oxidase_3"/>
    <property type="match status" value="1"/>
</dbReference>
<reference evidence="18" key="1">
    <citation type="journal article" date="2013" name="Science">
        <title>The Amborella genome and the evolution of flowering plants.</title>
        <authorList>
            <consortium name="Amborella Genome Project"/>
        </authorList>
    </citation>
    <scope>NUCLEOTIDE SEQUENCE [LARGE SCALE GENOMIC DNA]</scope>
</reference>
<dbReference type="GO" id="GO:0008447">
    <property type="term" value="F:L-ascorbate oxidase activity"/>
    <property type="evidence" value="ECO:0007669"/>
    <property type="project" value="UniProtKB-EC"/>
</dbReference>
<dbReference type="CDD" id="cd13893">
    <property type="entry name" value="CuRO_3_AAO"/>
    <property type="match status" value="1"/>
</dbReference>
<dbReference type="STRING" id="13333.U5DC44"/>
<comment type="similarity">
    <text evidence="3">Belongs to the multicopper oxidase family.</text>
</comment>
<dbReference type="Pfam" id="PF07731">
    <property type="entry name" value="Cu-oxidase_2"/>
    <property type="match status" value="1"/>
</dbReference>
<dbReference type="GO" id="GO:0005576">
    <property type="term" value="C:extracellular region"/>
    <property type="evidence" value="ECO:0007669"/>
    <property type="project" value="UniProtKB-SubCell"/>
</dbReference>
<dbReference type="Gene3D" id="2.60.40.420">
    <property type="entry name" value="Cupredoxins - blue copper proteins"/>
    <property type="match status" value="3"/>
</dbReference>
<gene>
    <name evidence="17" type="ORF">AMTR_s00064p00148730</name>
</gene>
<keyword evidence="11" id="KW-0186">Copper</keyword>
<comment type="cofactor">
    <cofactor evidence="1">
        <name>Cu cation</name>
        <dbReference type="ChEBI" id="CHEBI:23378"/>
    </cofactor>
</comment>
<dbReference type="PANTHER" id="PTHR11709:SF394">
    <property type="entry name" value="FI03373P-RELATED"/>
    <property type="match status" value="1"/>
</dbReference>
<keyword evidence="7" id="KW-0964">Secreted</keyword>
<name>U5DC44_AMBTC</name>
<evidence type="ECO:0000256" key="3">
    <source>
        <dbReference type="ARBA" id="ARBA00010609"/>
    </source>
</evidence>
<dbReference type="AlphaFoldDB" id="U5DC44"/>
<evidence type="ECO:0000313" key="18">
    <source>
        <dbReference type="Proteomes" id="UP000017836"/>
    </source>
</evidence>
<sequence>MLPLMVESRIRHFKWEVNYLPWSPDCSTESLLIAINGHFPGPTIRARAGDAIVVELHNKLPTEGVFESPWADGTASISQCAINPEETFIYRFKVDKAGTYFYHGHHGMQRSAGLYGSLIVEVAEGKQEPFHYNAELSLLLSDWWHQSIYQQMVDLHSKPFRWIGEPQSLLIEGKGRHNCSLKAYEEDKNKDPDLVPTTLCPKNNKSECAPHVLQVEPNKTYRLRIASVTSLASLNFAFGNHKLVLVEADGSYIQPVTVESLDIYSGETYSLLLHTNQDPSTNYWASASIISRHPKTPPGLAILNYRPNPSSLLPRSAPPTPPKWNDTARAIAFARKIVADPLRNTNPPASAIHRIVLLNTQNKINGYTKWAINNVSLVLPATPYLGSIRYGLHSAFDFHTNPPEDFPENYDIFRPPQNPNATTGNAVYKLKLGSTVDVILQNANLLTEGTSEVHPWHLHGHDFWVLGFGDGRFNWQRDAARFNLKDPPRKNTVALFPYGWTAIRFVADNPGVWAFHCHIEPHLHMGMGVVIAEGVDRVRNVPRDVLGCGMTRRLIGPHGP</sequence>
<dbReference type="PANTHER" id="PTHR11709">
    <property type="entry name" value="MULTI-COPPER OXIDASE"/>
    <property type="match status" value="1"/>
</dbReference>
<evidence type="ECO:0000259" key="15">
    <source>
        <dbReference type="Pfam" id="PF07731"/>
    </source>
</evidence>
<dbReference type="InterPro" id="IPR011707">
    <property type="entry name" value="Cu-oxidase-like_N"/>
</dbReference>
<dbReference type="HOGENOM" id="CLU_006504_8_3_1"/>
<keyword evidence="12" id="KW-1015">Disulfide bond</keyword>
<evidence type="ECO:0000256" key="1">
    <source>
        <dbReference type="ARBA" id="ARBA00001935"/>
    </source>
</evidence>
<evidence type="ECO:0000256" key="12">
    <source>
        <dbReference type="ARBA" id="ARBA00023157"/>
    </source>
</evidence>
<dbReference type="EC" id="1.10.3.3" evidence="5"/>
<organism evidence="17 18">
    <name type="scientific">Amborella trichopoda</name>
    <dbReference type="NCBI Taxonomy" id="13333"/>
    <lineage>
        <taxon>Eukaryota</taxon>
        <taxon>Viridiplantae</taxon>
        <taxon>Streptophyta</taxon>
        <taxon>Embryophyta</taxon>
        <taxon>Tracheophyta</taxon>
        <taxon>Spermatophyta</taxon>
        <taxon>Magnoliopsida</taxon>
        <taxon>Amborellales</taxon>
        <taxon>Amborellaceae</taxon>
        <taxon>Amborella</taxon>
    </lineage>
</organism>
<accession>U5DC44</accession>
<dbReference type="Proteomes" id="UP000017836">
    <property type="component" value="Unassembled WGS sequence"/>
</dbReference>
<dbReference type="SUPFAM" id="SSF49503">
    <property type="entry name" value="Cupredoxins"/>
    <property type="match status" value="3"/>
</dbReference>
<dbReference type="InterPro" id="IPR002355">
    <property type="entry name" value="Cu_oxidase_Cu_BS"/>
</dbReference>
<dbReference type="InterPro" id="IPR008972">
    <property type="entry name" value="Cupredoxin"/>
</dbReference>
<dbReference type="GO" id="GO:0005507">
    <property type="term" value="F:copper ion binding"/>
    <property type="evidence" value="ECO:0007669"/>
    <property type="project" value="InterPro"/>
</dbReference>